<reference evidence="1" key="1">
    <citation type="submission" date="2018-05" db="EMBL/GenBank/DDBJ databases">
        <authorList>
            <person name="Lanie J.A."/>
            <person name="Ng W.-L."/>
            <person name="Kazmierczak K.M."/>
            <person name="Andrzejewski T.M."/>
            <person name="Davidsen T.M."/>
            <person name="Wayne K.J."/>
            <person name="Tettelin H."/>
            <person name="Glass J.I."/>
            <person name="Rusch D."/>
            <person name="Podicherti R."/>
            <person name="Tsui H.-C.T."/>
            <person name="Winkler M.E."/>
        </authorList>
    </citation>
    <scope>NUCLEOTIDE SEQUENCE</scope>
</reference>
<sequence>MAISTLSKFTVPLANDQSSASQGLLMPKLQYRFRCILENFGVSTPRSELTKQVMDITRPNLTFDTVT</sequence>
<proteinExistence type="predicted"/>
<dbReference type="EMBL" id="UINC01114226">
    <property type="protein sequence ID" value="SVC84390.1"/>
    <property type="molecule type" value="Genomic_DNA"/>
</dbReference>
<evidence type="ECO:0000313" key="1">
    <source>
        <dbReference type="EMBL" id="SVC84390.1"/>
    </source>
</evidence>
<feature type="non-terminal residue" evidence="1">
    <location>
        <position position="67"/>
    </location>
</feature>
<dbReference type="AlphaFoldDB" id="A0A382QHJ8"/>
<protein>
    <submittedName>
        <fullName evidence="1">Uncharacterized protein</fullName>
    </submittedName>
</protein>
<accession>A0A382QHJ8</accession>
<name>A0A382QHJ8_9ZZZZ</name>
<gene>
    <name evidence="1" type="ORF">METZ01_LOCUS337244</name>
</gene>
<organism evidence="1">
    <name type="scientific">marine metagenome</name>
    <dbReference type="NCBI Taxonomy" id="408172"/>
    <lineage>
        <taxon>unclassified sequences</taxon>
        <taxon>metagenomes</taxon>
        <taxon>ecological metagenomes</taxon>
    </lineage>
</organism>